<dbReference type="Proteomes" id="UP000019150">
    <property type="component" value="Chromosome"/>
</dbReference>
<feature type="domain" description="Ketoreductase" evidence="4">
    <location>
        <begin position="6"/>
        <end position="193"/>
    </location>
</feature>
<dbReference type="InterPro" id="IPR057326">
    <property type="entry name" value="KR_dom"/>
</dbReference>
<dbReference type="STRING" id="1415166.NONO_c43350"/>
<dbReference type="PRINTS" id="PR00080">
    <property type="entry name" value="SDRFAMILY"/>
</dbReference>
<dbReference type="KEGG" id="nno:NONO_c43350"/>
<dbReference type="EMBL" id="CP006850">
    <property type="protein sequence ID" value="AHH19119.1"/>
    <property type="molecule type" value="Genomic_DNA"/>
</dbReference>
<dbReference type="InterPro" id="IPR036291">
    <property type="entry name" value="NAD(P)-bd_dom_sf"/>
</dbReference>
<dbReference type="RefSeq" id="WP_025350533.1">
    <property type="nucleotide sequence ID" value="NZ_CP006850.1"/>
</dbReference>
<evidence type="ECO:0000259" key="4">
    <source>
        <dbReference type="SMART" id="SM00822"/>
    </source>
</evidence>
<dbReference type="GO" id="GO:0016491">
    <property type="term" value="F:oxidoreductase activity"/>
    <property type="evidence" value="ECO:0007669"/>
    <property type="project" value="UniProtKB-KW"/>
</dbReference>
<accession>W5TIX7</accession>
<evidence type="ECO:0000313" key="6">
    <source>
        <dbReference type="Proteomes" id="UP000019150"/>
    </source>
</evidence>
<keyword evidence="2" id="KW-0560">Oxidoreductase</keyword>
<evidence type="ECO:0000256" key="2">
    <source>
        <dbReference type="ARBA" id="ARBA00023002"/>
    </source>
</evidence>
<dbReference type="HOGENOM" id="CLU_010194_2_1_11"/>
<proteinExistence type="inferred from homology"/>
<name>W5TIX7_9NOCA</name>
<reference evidence="5 6" key="1">
    <citation type="journal article" date="2014" name="Appl. Environ. Microbiol.">
        <title>Insights into the Microbial Degradation of Rubber and Gutta-Percha by Analysis of the Complete Genome of Nocardia nova SH22a.</title>
        <authorList>
            <person name="Luo Q."/>
            <person name="Hiessl S."/>
            <person name="Poehlein A."/>
            <person name="Daniel R."/>
            <person name="Steinbuchel A."/>
        </authorList>
    </citation>
    <scope>NUCLEOTIDE SEQUENCE [LARGE SCALE GENOMIC DNA]</scope>
    <source>
        <strain evidence="5">SH22a</strain>
    </source>
</reference>
<dbReference type="InterPro" id="IPR002347">
    <property type="entry name" value="SDR_fam"/>
</dbReference>
<dbReference type="AlphaFoldDB" id="W5TIX7"/>
<evidence type="ECO:0000256" key="3">
    <source>
        <dbReference type="RuleBase" id="RU000363"/>
    </source>
</evidence>
<dbReference type="PANTHER" id="PTHR43391:SF82">
    <property type="entry name" value="OXIDOREDUCTASE SADH-RELATED"/>
    <property type="match status" value="1"/>
</dbReference>
<dbReference type="InterPro" id="IPR020904">
    <property type="entry name" value="Sc_DH/Rdtase_CS"/>
</dbReference>
<dbReference type="Gene3D" id="3.40.50.720">
    <property type="entry name" value="NAD(P)-binding Rossmann-like Domain"/>
    <property type="match status" value="1"/>
</dbReference>
<sequence length="272" mass="28743">MQVAGKVFVVTGAGNGIGRCVAVELVRRGATVAGADLNTEALAATAELVSDRTRFSAHRLDIGDRDAVRAFPDTVIAAHGHVDGVFNIAGVAQPAQTVAELDDDRIDTLMRVNFLGAVWMCRAFLPHLSQRPEAAIMNTSSMSAIAPVPGSAVYGASKAALAVFGYGLAQDLGGGRSNITVTTAIPGTVWTDLVRATAKELGAPEAAARAVAAKPERVAHRMIEATMRGRTRVVIGKDAHIYNFARRLSSRLNARLAYLQVGKIFYARRGGH</sequence>
<dbReference type="SUPFAM" id="SSF51735">
    <property type="entry name" value="NAD(P)-binding Rossmann-fold domains"/>
    <property type="match status" value="1"/>
</dbReference>
<evidence type="ECO:0000313" key="5">
    <source>
        <dbReference type="EMBL" id="AHH19119.1"/>
    </source>
</evidence>
<gene>
    <name evidence="5" type="ORF">NONO_c43350</name>
</gene>
<keyword evidence="6" id="KW-1185">Reference proteome</keyword>
<dbReference type="PRINTS" id="PR00081">
    <property type="entry name" value="GDHRDH"/>
</dbReference>
<comment type="similarity">
    <text evidence="1 3">Belongs to the short-chain dehydrogenases/reductases (SDR) family.</text>
</comment>
<dbReference type="CDD" id="cd05233">
    <property type="entry name" value="SDR_c"/>
    <property type="match status" value="1"/>
</dbReference>
<dbReference type="Pfam" id="PF00106">
    <property type="entry name" value="adh_short"/>
    <property type="match status" value="1"/>
</dbReference>
<dbReference type="PROSITE" id="PS00061">
    <property type="entry name" value="ADH_SHORT"/>
    <property type="match status" value="1"/>
</dbReference>
<evidence type="ECO:0000256" key="1">
    <source>
        <dbReference type="ARBA" id="ARBA00006484"/>
    </source>
</evidence>
<protein>
    <submittedName>
        <fullName evidence="5">Oxidoreductase, SDR family</fullName>
    </submittedName>
</protein>
<dbReference type="eggNOG" id="COG0300">
    <property type="taxonomic scope" value="Bacteria"/>
</dbReference>
<dbReference type="SMART" id="SM00822">
    <property type="entry name" value="PKS_KR"/>
    <property type="match status" value="1"/>
</dbReference>
<organism evidence="5 6">
    <name type="scientific">Nocardia nova SH22a</name>
    <dbReference type="NCBI Taxonomy" id="1415166"/>
    <lineage>
        <taxon>Bacteria</taxon>
        <taxon>Bacillati</taxon>
        <taxon>Actinomycetota</taxon>
        <taxon>Actinomycetes</taxon>
        <taxon>Mycobacteriales</taxon>
        <taxon>Nocardiaceae</taxon>
        <taxon>Nocardia</taxon>
    </lineage>
</organism>
<dbReference type="PATRIC" id="fig|1415166.3.peg.4451"/>
<dbReference type="PANTHER" id="PTHR43391">
    <property type="entry name" value="RETINOL DEHYDROGENASE-RELATED"/>
    <property type="match status" value="1"/>
</dbReference>